<dbReference type="InterPro" id="IPR004360">
    <property type="entry name" value="Glyas_Fos-R_dOase_dom"/>
</dbReference>
<dbReference type="AlphaFoldDB" id="A0A317EY22"/>
<evidence type="ECO:0000313" key="2">
    <source>
        <dbReference type="EMBL" id="PWS30158.1"/>
    </source>
</evidence>
<organism evidence="2 3">
    <name type="scientific">Pedobacter paludis</name>
    <dbReference type="NCBI Taxonomy" id="2203212"/>
    <lineage>
        <taxon>Bacteria</taxon>
        <taxon>Pseudomonadati</taxon>
        <taxon>Bacteroidota</taxon>
        <taxon>Sphingobacteriia</taxon>
        <taxon>Sphingobacteriales</taxon>
        <taxon>Sphingobacteriaceae</taxon>
        <taxon>Pedobacter</taxon>
    </lineage>
</organism>
<dbReference type="RefSeq" id="WP_109932105.1">
    <property type="nucleotide sequence ID" value="NZ_QGNY01000008.1"/>
</dbReference>
<comment type="caution">
    <text evidence="2">The sequence shown here is derived from an EMBL/GenBank/DDBJ whole genome shotgun (WGS) entry which is preliminary data.</text>
</comment>
<protein>
    <submittedName>
        <fullName evidence="2">Glyoxalase</fullName>
    </submittedName>
</protein>
<evidence type="ECO:0000313" key="3">
    <source>
        <dbReference type="Proteomes" id="UP000245391"/>
    </source>
</evidence>
<sequence>MLSSKKVFSSFSVDDLSKAKEFYTNVLGLEVKDNPMGIIEIEFPNLSTVMVYPKPNHTPATFTVLNFPVDSIDQAVDELIEKGVKFEIYDEEHLKTDERGISRDNGGPSIAWFKDPAGNIFSVLETK</sequence>
<dbReference type="Proteomes" id="UP000245391">
    <property type="component" value="Unassembled WGS sequence"/>
</dbReference>
<dbReference type="Pfam" id="PF00903">
    <property type="entry name" value="Glyoxalase"/>
    <property type="match status" value="1"/>
</dbReference>
<dbReference type="EMBL" id="QGNY01000008">
    <property type="protein sequence ID" value="PWS30158.1"/>
    <property type="molecule type" value="Genomic_DNA"/>
</dbReference>
<evidence type="ECO:0000259" key="1">
    <source>
        <dbReference type="PROSITE" id="PS51819"/>
    </source>
</evidence>
<dbReference type="OrthoDB" id="9804907at2"/>
<dbReference type="Gene3D" id="3.10.180.10">
    <property type="entry name" value="2,3-Dihydroxybiphenyl 1,2-Dioxygenase, domain 1"/>
    <property type="match status" value="1"/>
</dbReference>
<keyword evidence="3" id="KW-1185">Reference proteome</keyword>
<reference evidence="3" key="1">
    <citation type="submission" date="2018-05" db="EMBL/GenBank/DDBJ databases">
        <title>Pedobacter paludis sp. nov., isolated from wetland soil.</title>
        <authorList>
            <person name="Zhang Y."/>
        </authorList>
    </citation>
    <scope>NUCLEOTIDE SEQUENCE [LARGE SCALE GENOMIC DNA]</scope>
    <source>
        <strain evidence="3">R-8</strain>
    </source>
</reference>
<name>A0A317EY22_9SPHI</name>
<accession>A0A317EY22</accession>
<proteinExistence type="predicted"/>
<dbReference type="PROSITE" id="PS51819">
    <property type="entry name" value="VOC"/>
    <property type="match status" value="1"/>
</dbReference>
<gene>
    <name evidence="2" type="ORF">DF947_19545</name>
</gene>
<feature type="domain" description="VOC" evidence="1">
    <location>
        <begin position="5"/>
        <end position="126"/>
    </location>
</feature>
<dbReference type="InterPro" id="IPR037523">
    <property type="entry name" value="VOC_core"/>
</dbReference>
<dbReference type="InterPro" id="IPR029068">
    <property type="entry name" value="Glyas_Bleomycin-R_OHBP_Dase"/>
</dbReference>
<dbReference type="SUPFAM" id="SSF54593">
    <property type="entry name" value="Glyoxalase/Bleomycin resistance protein/Dihydroxybiphenyl dioxygenase"/>
    <property type="match status" value="1"/>
</dbReference>